<gene>
    <name evidence="1" type="ORF">RHS01_04415</name>
</gene>
<proteinExistence type="predicted"/>
<accession>A0A8H7IGZ3</accession>
<reference evidence="1" key="1">
    <citation type="submission" date="2020-09" db="EMBL/GenBank/DDBJ databases">
        <title>Comparative genome analyses of four rice-infecting Rhizoctonia solani isolates reveal extensive enrichment of homogalacturonan modification genes.</title>
        <authorList>
            <person name="Lee D.-Y."/>
            <person name="Jeon J."/>
            <person name="Kim K.-T."/>
            <person name="Cheong K."/>
            <person name="Song H."/>
            <person name="Choi G."/>
            <person name="Ko J."/>
            <person name="Opiyo S.O."/>
            <person name="Zuo S."/>
            <person name="Madhav S."/>
            <person name="Lee Y.-H."/>
            <person name="Wang G.-L."/>
        </authorList>
    </citation>
    <scope>NUCLEOTIDE SEQUENCE</scope>
    <source>
        <strain evidence="1">AG1-IA B2</strain>
    </source>
</reference>
<organism evidence="1 2">
    <name type="scientific">Rhizoctonia solani</name>
    <dbReference type="NCBI Taxonomy" id="456999"/>
    <lineage>
        <taxon>Eukaryota</taxon>
        <taxon>Fungi</taxon>
        <taxon>Dikarya</taxon>
        <taxon>Basidiomycota</taxon>
        <taxon>Agaricomycotina</taxon>
        <taxon>Agaricomycetes</taxon>
        <taxon>Cantharellales</taxon>
        <taxon>Ceratobasidiaceae</taxon>
        <taxon>Rhizoctonia</taxon>
    </lineage>
</organism>
<dbReference type="Proteomes" id="UP000614334">
    <property type="component" value="Unassembled WGS sequence"/>
</dbReference>
<evidence type="ECO:0000313" key="2">
    <source>
        <dbReference type="Proteomes" id="UP000614334"/>
    </source>
</evidence>
<dbReference type="EMBL" id="JACYCF010000006">
    <property type="protein sequence ID" value="KAF8756484.1"/>
    <property type="molecule type" value="Genomic_DNA"/>
</dbReference>
<sequence length="99" mass="10657">MTPALRLGRGPLHLRTNAFQPCATASAEDTTTELNDFASNTELGLGTNGDELREWIDSLSVRFLDIATGVTILLLGDLGWVDGRLGDEVVDPSESLEAR</sequence>
<dbReference type="AlphaFoldDB" id="A0A8H7IGZ3"/>
<evidence type="ECO:0000313" key="1">
    <source>
        <dbReference type="EMBL" id="KAF8756484.1"/>
    </source>
</evidence>
<name>A0A8H7IGZ3_9AGAM</name>
<protein>
    <submittedName>
        <fullName evidence="1">Uncharacterized protein</fullName>
    </submittedName>
</protein>
<comment type="caution">
    <text evidence="1">The sequence shown here is derived from an EMBL/GenBank/DDBJ whole genome shotgun (WGS) entry which is preliminary data.</text>
</comment>